<gene>
    <name evidence="5" type="ORF">HW566_02580</name>
</gene>
<keyword evidence="1" id="KW-0677">Repeat</keyword>
<keyword evidence="2" id="KW-0802">TPR repeat</keyword>
<dbReference type="InterPro" id="IPR051012">
    <property type="entry name" value="CellSynth/LPSAsmb/PSIAsmb"/>
</dbReference>
<sequence length="1102" mass="120175">MHSTSTRPLRLPEPPADERAHLDDGGVAAWESPLRIATYEPAPPEKLPMFFDRRVYQGSSGRVYPLPFTERIAHEPRDRDWQAVHLENRWIRLVLLPELGGRIHIGYDKTADYDFFYRNNVIKPALVGLAGPWISGGVEFNWPQHHRPATFLPMESWIEREADGAVTVWMSDHDPFARMRGTHGIRLRPDSTVIELRARLHNRTEVPQTFLWWANVAARAHENYQSFFPTDVRYVADHARRAVTAFPRADRPYYGVDYPARAAGLHPDADRIDYYGNIPVPTSYMVVETRDDFFGGYDHDAGAGFVHWADRRIAPGKKQWTWGDAPFGHAWDDQLTDGDGPYVELMAGVYTDNQPDFSYLAPGELKTFSQYWYPITGIGAAHQATRDAAVSVNVADGRVSVGVAVTAVVSAARVAVTVGQEEHERVVDLEPGRPLLFDLTAPEGLEPTGVSVVVTGGDRELIRWRPRAADDAAPEPSVATEPPLPEEIGSADELYLTGVHLAQYRHPTRQPEPYWEEVLRRDPGDARSNVALGAAAHARGEYRRARAHLRAAVDRLTFRNPNPADGEAHYRLGLVEARLGDDARAADAFAKAAWDARWLHAASVQRAVLDARAGCDSQALERLDEAARSGSDDPFMLSLRVIVLRRLGRAGAAQRVLDRLRAADPLDVLAAHLDGASPPSDGLLLLDLAGDLARVGEAAAAQEVFALAEHSSPRGTGGAAPLAAYLSAHLHERDGDTTAAAEARRRARDVPADWVFPAGLDAHDALRSAVAADPADTRARALLGMWLYDRGRRRDALTVWRAALSEETTDAVLLRNAALATAEVEGDLEAAAAMYDRAVEVAEDPRLWYELDQLAVRRGVPAADRLRRLEPHRRRLIERDDLLVTIADLLTATGRPAEAVDLLASRPLQPWEGGEGVAIRAFARAATAQADAAESDAAAAALLEGALQPPRSLGEAWHLLDSRASLWLRLGRIRAAAGDTDAADAAYARAAAEAAAAPADADTLDGARAASARGDDATAISLREEVRALVAQLRTTPARVDYFATSLPETLLFSLDPVAAAARRADRLEAALAAYDRELGDHGARGGARAAVTADQDAEVRA</sequence>
<evidence type="ECO:0000256" key="2">
    <source>
        <dbReference type="ARBA" id="ARBA00022803"/>
    </source>
</evidence>
<proteinExistence type="predicted"/>
<dbReference type="AlphaFoldDB" id="A0A7D5JX85"/>
<dbReference type="Proteomes" id="UP000509638">
    <property type="component" value="Chromosome"/>
</dbReference>
<evidence type="ECO:0000256" key="1">
    <source>
        <dbReference type="ARBA" id="ARBA00022737"/>
    </source>
</evidence>
<evidence type="ECO:0000313" key="6">
    <source>
        <dbReference type="Proteomes" id="UP000509638"/>
    </source>
</evidence>
<dbReference type="SUPFAM" id="SSF48452">
    <property type="entry name" value="TPR-like"/>
    <property type="match status" value="2"/>
</dbReference>
<feature type="region of interest" description="Disordered" evidence="3">
    <location>
        <begin position="1082"/>
        <end position="1102"/>
    </location>
</feature>
<organism evidence="5 6">
    <name type="scientific">Microbacterium oleivorans</name>
    <dbReference type="NCBI Taxonomy" id="273677"/>
    <lineage>
        <taxon>Bacteria</taxon>
        <taxon>Bacillati</taxon>
        <taxon>Actinomycetota</taxon>
        <taxon>Actinomycetes</taxon>
        <taxon>Micrococcales</taxon>
        <taxon>Microbacteriaceae</taxon>
        <taxon>Microbacterium</taxon>
    </lineage>
</organism>
<dbReference type="InterPro" id="IPR011990">
    <property type="entry name" value="TPR-like_helical_dom_sf"/>
</dbReference>
<feature type="region of interest" description="Disordered" evidence="3">
    <location>
        <begin position="1"/>
        <end position="23"/>
    </location>
</feature>
<evidence type="ECO:0000259" key="4">
    <source>
        <dbReference type="Pfam" id="PF17128"/>
    </source>
</evidence>
<dbReference type="Pfam" id="PF17128">
    <property type="entry name" value="DUF5107"/>
    <property type="match status" value="1"/>
</dbReference>
<dbReference type="EMBL" id="CP058316">
    <property type="protein sequence ID" value="QLD10763.1"/>
    <property type="molecule type" value="Genomic_DNA"/>
</dbReference>
<dbReference type="PANTHER" id="PTHR45586:SF1">
    <property type="entry name" value="LIPOPOLYSACCHARIDE ASSEMBLY PROTEIN B"/>
    <property type="match status" value="1"/>
</dbReference>
<reference evidence="5 6" key="1">
    <citation type="submission" date="2020-06" db="EMBL/GenBank/DDBJ databases">
        <authorList>
            <person name="Jo H."/>
        </authorList>
    </citation>
    <scope>NUCLEOTIDE SEQUENCE [LARGE SCALE GENOMIC DNA]</scope>
    <source>
        <strain evidence="5 6">I46</strain>
    </source>
</reference>
<dbReference type="RefSeq" id="WP_178010145.1">
    <property type="nucleotide sequence ID" value="NZ_CP058316.1"/>
</dbReference>
<dbReference type="InterPro" id="IPR033396">
    <property type="entry name" value="DUF5107"/>
</dbReference>
<dbReference type="GO" id="GO:0030246">
    <property type="term" value="F:carbohydrate binding"/>
    <property type="evidence" value="ECO:0007669"/>
    <property type="project" value="InterPro"/>
</dbReference>
<dbReference type="Gene3D" id="2.70.98.10">
    <property type="match status" value="1"/>
</dbReference>
<name>A0A7D5JX85_9MICO</name>
<feature type="domain" description="DUF5107" evidence="4">
    <location>
        <begin position="63"/>
        <end position="375"/>
    </location>
</feature>
<dbReference type="PANTHER" id="PTHR45586">
    <property type="entry name" value="TPR REPEAT-CONTAINING PROTEIN PA4667"/>
    <property type="match status" value="1"/>
</dbReference>
<evidence type="ECO:0000256" key="3">
    <source>
        <dbReference type="SAM" id="MobiDB-lite"/>
    </source>
</evidence>
<dbReference type="Gene3D" id="1.25.40.10">
    <property type="entry name" value="Tetratricopeptide repeat domain"/>
    <property type="match status" value="2"/>
</dbReference>
<evidence type="ECO:0000313" key="5">
    <source>
        <dbReference type="EMBL" id="QLD10763.1"/>
    </source>
</evidence>
<accession>A0A7D5JX85</accession>
<protein>
    <submittedName>
        <fullName evidence="5">DUF5107 domain-containing protein</fullName>
    </submittedName>
</protein>
<dbReference type="InterPro" id="IPR014718">
    <property type="entry name" value="GH-type_carb-bd"/>
</dbReference>